<accession>A0A6L2J5C6</accession>
<reference evidence="4" key="1">
    <citation type="journal article" date="2019" name="Sci. Rep.">
        <title>Draft genome of Tanacetum cinerariifolium, the natural source of mosquito coil.</title>
        <authorList>
            <person name="Yamashiro T."/>
            <person name="Shiraishi A."/>
            <person name="Satake H."/>
            <person name="Nakayama K."/>
        </authorList>
    </citation>
    <scope>NUCLEOTIDE SEQUENCE</scope>
</reference>
<proteinExistence type="predicted"/>
<dbReference type="InterPro" id="IPR043502">
    <property type="entry name" value="DNA/RNA_pol_sf"/>
</dbReference>
<keyword evidence="1" id="KW-0064">Aspartyl protease</keyword>
<comment type="caution">
    <text evidence="4">The sequence shown here is derived from an EMBL/GenBank/DDBJ whole genome shotgun (WGS) entry which is preliminary data.</text>
</comment>
<dbReference type="InterPro" id="IPR043128">
    <property type="entry name" value="Rev_trsase/Diguanyl_cyclase"/>
</dbReference>
<feature type="domain" description="Integrase catalytic" evidence="3">
    <location>
        <begin position="686"/>
        <end position="838"/>
    </location>
</feature>
<protein>
    <recommendedName>
        <fullName evidence="3">Integrase catalytic domain-containing protein</fullName>
    </recommendedName>
</protein>
<sequence>MKDVLKENERLLEQAISTDIVNIVVNANVNYAYKTVNECERCVTIETELQRDFIKKECYDKLFKQYTTLEKQCIPLEVDTQLKQEIFQRNSSFSQQCAPTFDQLFEINYLKAQSQEKDTIIMKLKERIKSLSGNVKEEKIKRELEEIETINIELDHSVTKLVAENEHLKQTYKQLYDSIKSSRIRSKEQCDDLIKQVNIKSAENSNLNASLQEKVLVITALKDTLSKIKRKAVVNEAVTLHTIDPELLKIDVAPLAPKLRNNRTAHNDYLKHTPEETATLREIAKNERLLNPLNTSLDYACKYTKCIQELLIILKQTCPCINDLGTKLMAVTYINNNKMIRFIDHVPSSGNTPIKTSSSTNVVSNKPVLSSTGVALPTIASRSQPQGNTKKGRIQQTQSRAKKNKLEYHSRNVRPSLHNKKSVVNTKDISSVPNSKLNVNSDLKCATYNGCLFSNNHDSCVLEFINSVNAHVKSKSAKKPVNRKIWQPTGKIFTTIGHKWRPTGQTFTLVGNICSKHMTGDRSQLINFVQKFLGTVKFRNDHVAKIMGYGDYKIGNVTISRVYFVEGLGHNLFSVGQFCDSDLEVSFRQYTCFIPNLDGVYLLTALKTKSWLWHRRLSHMNFGAINHLARQGLVRGLPKLKFEKDHLCSACAMGKSKKKSHKPKSEDTNHDKLYLLHMDLCGPMRVESDEASDFIIKFLKMIQVRLKVPVRHIRTDNGTEFVNQTLREYYEQVGISHETSVARSSQQNDIVERRNRTLIEAARTIENLRKLQPKADIGIFIGYAPTKKAFWIYNRRTRRIVETIHVDFDERTTMASEQSSLGPALNEMTPATIKTQSSVIPQDVEEDIHDIEVAHMGNDPLFGVPIPEVTSDISSSTVLPHIIVQPDHQIPQHNSKWTKDHPLDNIIGQLSRPVSTLLQLHEQALFCYYDAFLTSVEPKTYKDALTQSCWIEAMQEELNEFERLEVWELVPRPDKVMVITLKWICKVKLDELGGILKNKARLVARGYRQEEGIDFEESFAPTVFLNGNLRKEVYVSQSDGFVDQDDPNHVYKLKKALYGLKQARRAWYDMLSSLLISQDFSKGSVDPTLFIRRNGNDLLLVQIYVDEIIFGASTPELCDLFDILMCLKFKMSMMGKISFFLGLQISQSPRGIFINQSKYDIESLKKYGFESCDTVDTPMVEKSKLDEDKEGKAVDPSHYRGMIGTLFYLTASRPDLQFTICMCARYQARPTEKHIHAVKRIFRYLRGIVNRGLWYLKDSSVALTAFADADHAGCQDTRRSTSEAEYIALSECCAQILWMRSQLTDYGLGFNKIPMYCVNKSDIALCCNNVQHSRSKHIDTRYHFIKEQVMAAPVIFISSVVSVKSVRSSFPRVILIGSISVEVSVTLEVGAAAVASHARALELDTHSSSEADPSESSPPPVSVASMVLPFQCLNDPESDTEIPERHVSPTNSTLKIPIAPILPAPPAIVAPSSEFPLAPVVAPPGIRRRRAILILPGRTFLLVDFTVHITSLGSFYFWIIIESFIFRSFSSGHSLSRHTPPDTTDADSSTPPRFVHLPLARAPRCSEAYLRRRSAPLSTMYPLMTSELSAWDSSSESSVGPSRKRYRSPVATVTSSIHSTRALVPSRANLLPPRKRFRDSISPEDSVEEDIDTDVLEDIEADATAIKDAVDRDVKAVIDAGIGMEVDVGIDIEDEVEDEIESSDRGTMKVRVDMDVGIDIPDGMLMPDAVERLAQVEERQLEAGQLIASAERASLSDRTRSLERENLKVRALLSIKRDRVDSLRRHVSLSQEEFRQVRRDPLAAYEEARAANALEAENQSQNGSDGDNGNGENGNGGNGNPSENNRGDRPNSHKRTIGTEAAFSMSWRELMKLMAKVYCPRNKIQKIESELWNLTVKNNDLTTYTQRFQELTMLCTRMVPEEEDRIERYVGGLPDNIQRNVMSAEPTRLQDTIRLANSLMDQKLKGYAVKNAKNKRRLEVNQRDNRGQQTLFKKLNVGGQNVARAYTGGSNERKPYNGPLPLCNKCKLHHKGPCTVRCEKCNKVRHLNQDCKNEEEHVEHLKLILKLLKKEELYAKFSKYPAKIESIKDWASPKTPTKIRQFLGLAGYYRRFIEGKANVVADALSRKERNKPLRVRALVMTIGLNLPVQILNAQAEAIKDEHFGTEDLCEQLSRVYSTFHVFNLKKCFVDEPLAIPLDEIQIDDKLNFIEEPVEIIDQEVKRLNQSCIPIVKVRWNSRRGPEFTWEREDQMKKKYSHLFVNPSSTS</sequence>
<dbReference type="PANTHER" id="PTHR11439:SF442">
    <property type="entry name" value="CYSTEINE-RICH RLK (RECEPTOR-LIKE PROTEIN KINASE) 8"/>
    <property type="match status" value="1"/>
</dbReference>
<dbReference type="EMBL" id="BKCJ010000282">
    <property type="protein sequence ID" value="GEU31747.1"/>
    <property type="molecule type" value="Genomic_DNA"/>
</dbReference>
<dbReference type="InterPro" id="IPR025724">
    <property type="entry name" value="GAG-pre-integrase_dom"/>
</dbReference>
<dbReference type="Pfam" id="PF03732">
    <property type="entry name" value="Retrotrans_gag"/>
    <property type="match status" value="1"/>
</dbReference>
<feature type="region of interest" description="Disordered" evidence="2">
    <location>
        <begin position="1814"/>
        <end position="1858"/>
    </location>
</feature>
<dbReference type="GO" id="GO:0015074">
    <property type="term" value="P:DNA integration"/>
    <property type="evidence" value="ECO:0007669"/>
    <property type="project" value="InterPro"/>
</dbReference>
<dbReference type="InterPro" id="IPR005162">
    <property type="entry name" value="Retrotrans_gag_dom"/>
</dbReference>
<dbReference type="InterPro" id="IPR013103">
    <property type="entry name" value="RVT_2"/>
</dbReference>
<dbReference type="SUPFAM" id="SSF53098">
    <property type="entry name" value="Ribonuclease H-like"/>
    <property type="match status" value="1"/>
</dbReference>
<name>A0A6L2J5C6_TANCI</name>
<evidence type="ECO:0000313" key="4">
    <source>
        <dbReference type="EMBL" id="GEU31747.1"/>
    </source>
</evidence>
<dbReference type="GO" id="GO:0004190">
    <property type="term" value="F:aspartic-type endopeptidase activity"/>
    <property type="evidence" value="ECO:0007669"/>
    <property type="project" value="UniProtKB-KW"/>
</dbReference>
<gene>
    <name evidence="4" type="ORF">Tci_003725</name>
</gene>
<dbReference type="Pfam" id="PF07727">
    <property type="entry name" value="RVT_2"/>
    <property type="match status" value="1"/>
</dbReference>
<dbReference type="CDD" id="cd09272">
    <property type="entry name" value="RNase_HI_RT_Ty1"/>
    <property type="match status" value="1"/>
</dbReference>
<dbReference type="Pfam" id="PF13976">
    <property type="entry name" value="gag_pre-integrs"/>
    <property type="match status" value="1"/>
</dbReference>
<dbReference type="InterPro" id="IPR001584">
    <property type="entry name" value="Integrase_cat-core"/>
</dbReference>
<dbReference type="PANTHER" id="PTHR11439">
    <property type="entry name" value="GAG-POL-RELATED RETROTRANSPOSON"/>
    <property type="match status" value="1"/>
</dbReference>
<keyword evidence="1" id="KW-0645">Protease</keyword>
<organism evidence="4">
    <name type="scientific">Tanacetum cinerariifolium</name>
    <name type="common">Dalmatian daisy</name>
    <name type="synonym">Chrysanthemum cinerariifolium</name>
    <dbReference type="NCBI Taxonomy" id="118510"/>
    <lineage>
        <taxon>Eukaryota</taxon>
        <taxon>Viridiplantae</taxon>
        <taxon>Streptophyta</taxon>
        <taxon>Embryophyta</taxon>
        <taxon>Tracheophyta</taxon>
        <taxon>Spermatophyta</taxon>
        <taxon>Magnoliopsida</taxon>
        <taxon>eudicotyledons</taxon>
        <taxon>Gunneridae</taxon>
        <taxon>Pentapetalae</taxon>
        <taxon>asterids</taxon>
        <taxon>campanulids</taxon>
        <taxon>Asterales</taxon>
        <taxon>Asteraceae</taxon>
        <taxon>Asteroideae</taxon>
        <taxon>Anthemideae</taxon>
        <taxon>Anthemidinae</taxon>
        <taxon>Tanacetum</taxon>
    </lineage>
</organism>
<evidence type="ECO:0000256" key="2">
    <source>
        <dbReference type="SAM" id="MobiDB-lite"/>
    </source>
</evidence>
<dbReference type="Pfam" id="PF22936">
    <property type="entry name" value="Pol_BBD"/>
    <property type="match status" value="1"/>
</dbReference>
<dbReference type="InterPro" id="IPR057670">
    <property type="entry name" value="SH3_retrovirus"/>
</dbReference>
<feature type="region of interest" description="Disordered" evidence="2">
    <location>
        <begin position="377"/>
        <end position="409"/>
    </location>
</feature>
<keyword evidence="1" id="KW-0378">Hydrolase</keyword>
<feature type="compositionally biased region" description="Polar residues" evidence="2">
    <location>
        <begin position="380"/>
        <end position="399"/>
    </location>
</feature>
<dbReference type="Gene3D" id="3.30.420.10">
    <property type="entry name" value="Ribonuclease H-like superfamily/Ribonuclease H"/>
    <property type="match status" value="1"/>
</dbReference>
<dbReference type="InterPro" id="IPR054722">
    <property type="entry name" value="PolX-like_BBD"/>
</dbReference>
<dbReference type="Gene3D" id="3.30.70.270">
    <property type="match status" value="1"/>
</dbReference>
<dbReference type="PROSITE" id="PS50994">
    <property type="entry name" value="INTEGRASE"/>
    <property type="match status" value="1"/>
</dbReference>
<dbReference type="Pfam" id="PF25597">
    <property type="entry name" value="SH3_retrovirus"/>
    <property type="match status" value="1"/>
</dbReference>
<feature type="compositionally biased region" description="Low complexity" evidence="2">
    <location>
        <begin position="1814"/>
        <end position="1825"/>
    </location>
</feature>
<dbReference type="SUPFAM" id="SSF56672">
    <property type="entry name" value="DNA/RNA polymerases"/>
    <property type="match status" value="2"/>
</dbReference>
<evidence type="ECO:0000256" key="1">
    <source>
        <dbReference type="ARBA" id="ARBA00022750"/>
    </source>
</evidence>
<dbReference type="GO" id="GO:0003676">
    <property type="term" value="F:nucleic acid binding"/>
    <property type="evidence" value="ECO:0007669"/>
    <property type="project" value="InterPro"/>
</dbReference>
<dbReference type="InterPro" id="IPR036397">
    <property type="entry name" value="RNaseH_sf"/>
</dbReference>
<feature type="compositionally biased region" description="Gly residues" evidence="2">
    <location>
        <begin position="1826"/>
        <end position="1839"/>
    </location>
</feature>
<evidence type="ECO:0000259" key="3">
    <source>
        <dbReference type="PROSITE" id="PS50994"/>
    </source>
</evidence>
<dbReference type="InterPro" id="IPR012337">
    <property type="entry name" value="RNaseH-like_sf"/>
</dbReference>